<dbReference type="AlphaFoldDB" id="A0A0N9VWA7"/>
<comment type="subcellular location">
    <subcellularLocation>
        <location evidence="1">Membrane</location>
        <topology evidence="1">Multi-pass membrane protein</topology>
    </subcellularLocation>
</comment>
<dbReference type="RefSeq" id="WP_054596222.1">
    <property type="nucleotide sequence ID" value="NZ_CP012830.1"/>
</dbReference>
<name>A0A0N9VWA7_PSEFL</name>
<keyword evidence="4 5" id="KW-0472">Membrane</keyword>
<reference evidence="7 8" key="2">
    <citation type="journal article" date="2018" name="Nature">
        <title>Mutant phenotypes for thousands of bacterial genes of unknown function.</title>
        <authorList>
            <person name="Price M.N."/>
            <person name="Wetmore K.M."/>
            <person name="Waters R.J."/>
            <person name="Callaghan M."/>
            <person name="Ray J."/>
            <person name="Liu H."/>
            <person name="Kuehl J.V."/>
            <person name="Melnyk R.A."/>
            <person name="Lamson J.S."/>
            <person name="Suh Y."/>
            <person name="Carlson H.K."/>
            <person name="Esquivel Z."/>
            <person name="Sadeeshkumar H."/>
            <person name="Chakraborty R."/>
            <person name="Zane G.M."/>
            <person name="Rubin B.E."/>
            <person name="Wall J.D."/>
            <person name="Visel A."/>
            <person name="Bristow J."/>
            <person name="Blow M.J."/>
            <person name="Arkin A.P."/>
            <person name="Deutschbauer A.M."/>
        </authorList>
    </citation>
    <scope>NUCLEOTIDE SEQUENCE [LARGE SCALE GENOMIC DNA]</scope>
    <source>
        <strain evidence="7 8">FW300-N2E3</strain>
    </source>
</reference>
<evidence type="ECO:0000256" key="1">
    <source>
        <dbReference type="ARBA" id="ARBA00004141"/>
    </source>
</evidence>
<evidence type="ECO:0000256" key="4">
    <source>
        <dbReference type="ARBA" id="ARBA00023136"/>
    </source>
</evidence>
<organism evidence="7 8">
    <name type="scientific">Pseudomonas fluorescens</name>
    <dbReference type="NCBI Taxonomy" id="294"/>
    <lineage>
        <taxon>Bacteria</taxon>
        <taxon>Pseudomonadati</taxon>
        <taxon>Pseudomonadota</taxon>
        <taxon>Gammaproteobacteria</taxon>
        <taxon>Pseudomonadales</taxon>
        <taxon>Pseudomonadaceae</taxon>
        <taxon>Pseudomonas</taxon>
    </lineage>
</organism>
<gene>
    <name evidence="7" type="ORF">AO353_18320</name>
</gene>
<dbReference type="PANTHER" id="PTHR38480:SF1">
    <property type="entry name" value="SLR0254 PROTEIN"/>
    <property type="match status" value="1"/>
</dbReference>
<evidence type="ECO:0000256" key="3">
    <source>
        <dbReference type="ARBA" id="ARBA00022989"/>
    </source>
</evidence>
<proteinExistence type="predicted"/>
<evidence type="ECO:0000259" key="6">
    <source>
        <dbReference type="Pfam" id="PF06271"/>
    </source>
</evidence>
<keyword evidence="3 5" id="KW-1133">Transmembrane helix</keyword>
<protein>
    <recommendedName>
        <fullName evidence="6">RDD domain-containing protein</fullName>
    </recommendedName>
</protein>
<evidence type="ECO:0000313" key="8">
    <source>
        <dbReference type="Proteomes" id="UP000066487"/>
    </source>
</evidence>
<dbReference type="GO" id="GO:0016020">
    <property type="term" value="C:membrane"/>
    <property type="evidence" value="ECO:0007669"/>
    <property type="project" value="UniProtKB-SubCell"/>
</dbReference>
<feature type="transmembrane region" description="Helical" evidence="5">
    <location>
        <begin position="54"/>
        <end position="75"/>
    </location>
</feature>
<dbReference type="OrthoDB" id="5917479at2"/>
<dbReference type="Proteomes" id="UP000066487">
    <property type="component" value="Chromosome"/>
</dbReference>
<feature type="domain" description="RDD" evidence="6">
    <location>
        <begin position="15"/>
        <end position="139"/>
    </location>
</feature>
<dbReference type="EMBL" id="CP012830">
    <property type="protein sequence ID" value="ALI02937.1"/>
    <property type="molecule type" value="Genomic_DNA"/>
</dbReference>
<feature type="transmembrane region" description="Helical" evidence="5">
    <location>
        <begin position="113"/>
        <end position="130"/>
    </location>
</feature>
<accession>A0A0N9VWA7</accession>
<reference evidence="8" key="1">
    <citation type="submission" date="2015-09" db="EMBL/GenBank/DDBJ databases">
        <title>Whole genome sequence of Pseudomonas fluorescens FW300-N2E3.</title>
        <authorList>
            <person name="Ray J."/>
            <person name="Melnyk R."/>
            <person name="Deutschbauer A."/>
        </authorList>
    </citation>
    <scope>NUCLEOTIDE SEQUENCE [LARGE SCALE GENOMIC DNA]</scope>
    <source>
        <strain evidence="8">FW300-N2E3</strain>
    </source>
</reference>
<dbReference type="InterPro" id="IPR010432">
    <property type="entry name" value="RDD"/>
</dbReference>
<dbReference type="PANTHER" id="PTHR38480">
    <property type="entry name" value="SLR0254 PROTEIN"/>
    <property type="match status" value="1"/>
</dbReference>
<dbReference type="Pfam" id="PF06271">
    <property type="entry name" value="RDD"/>
    <property type="match status" value="1"/>
</dbReference>
<evidence type="ECO:0000313" key="7">
    <source>
        <dbReference type="EMBL" id="ALI02937.1"/>
    </source>
</evidence>
<feature type="transmembrane region" description="Helical" evidence="5">
    <location>
        <begin position="22"/>
        <end position="42"/>
    </location>
</feature>
<evidence type="ECO:0000256" key="5">
    <source>
        <dbReference type="SAM" id="Phobius"/>
    </source>
</evidence>
<keyword evidence="2 5" id="KW-0812">Transmembrane</keyword>
<evidence type="ECO:0000256" key="2">
    <source>
        <dbReference type="ARBA" id="ARBA00022692"/>
    </source>
</evidence>
<sequence length="147" mass="16437">MRNTESEALKSLYDLASPGKRLAGYFIDLSIVFVLIFLKGLIGYMLMASSSYGVALFYSVISNILLVFAISYFLFCDALPNGQSVGKRLLKMSVVGFPVNKKCTIFQSLLRNVPKVMFSILDAVFVFFGFRRRLGDMLAMTMVVNVK</sequence>